<dbReference type="InterPro" id="IPR007060">
    <property type="entry name" value="FtsL/DivIC"/>
</dbReference>
<dbReference type="STRING" id="100225.SAMN05421595_0530"/>
<reference evidence="3 4" key="1">
    <citation type="submission" date="2012-08" db="EMBL/GenBank/DDBJ databases">
        <title>Whole genome shotgun sequence of Austwickia chelonae NBRC 105200.</title>
        <authorList>
            <person name="Yoshida I."/>
            <person name="Hosoyama A."/>
            <person name="Tsuchikane K."/>
            <person name="Katsumata H."/>
            <person name="Ando Y."/>
            <person name="Ohji S."/>
            <person name="Hamada M."/>
            <person name="Tamura T."/>
            <person name="Yamazoe A."/>
            <person name="Yamazaki S."/>
            <person name="Fujita N."/>
        </authorList>
    </citation>
    <scope>NUCLEOTIDE SEQUENCE [LARGE SCALE GENOMIC DNA]</scope>
    <source>
        <strain evidence="3 4">NBRC 105200</strain>
    </source>
</reference>
<feature type="transmembrane region" description="Helical" evidence="2">
    <location>
        <begin position="29"/>
        <end position="51"/>
    </location>
</feature>
<dbReference type="eggNOG" id="COG2919">
    <property type="taxonomic scope" value="Bacteria"/>
</dbReference>
<name>K6VRR7_9MICO</name>
<keyword evidence="2" id="KW-0472">Membrane</keyword>
<evidence type="ECO:0000313" key="3">
    <source>
        <dbReference type="EMBL" id="GAB78015.1"/>
    </source>
</evidence>
<sequence>MKAAPPVEDHARKNTPEALIKVTGPTRRLAMLGAVLLFLALMLMPTLRAWYEQRHELDAMRAKVASQEQTVRELTEEKGRWEDPAYVEQQARKRLKLVKPGEVAYTVIGAEGVDETREGEIRGSLVAPVQDEQMSWFSKIWASVELTDGIRGGRTRLEGGRPPTPTLNPSTTPMAPSSPKQSVPGAGGDGARRLSTAPSTSRTPSPVPTTNGQPTAGEGR</sequence>
<dbReference type="Pfam" id="PF04977">
    <property type="entry name" value="DivIC"/>
    <property type="match status" value="1"/>
</dbReference>
<evidence type="ECO:0000256" key="2">
    <source>
        <dbReference type="SAM" id="Phobius"/>
    </source>
</evidence>
<organism evidence="3 4">
    <name type="scientific">Austwickia chelonae NBRC 105200</name>
    <dbReference type="NCBI Taxonomy" id="1184607"/>
    <lineage>
        <taxon>Bacteria</taxon>
        <taxon>Bacillati</taxon>
        <taxon>Actinomycetota</taxon>
        <taxon>Actinomycetes</taxon>
        <taxon>Micrococcales</taxon>
        <taxon>Dermatophilaceae</taxon>
        <taxon>Austwickia</taxon>
    </lineage>
</organism>
<dbReference type="RefSeq" id="WP_006502769.1">
    <property type="nucleotide sequence ID" value="NZ_BAGZ01000008.1"/>
</dbReference>
<dbReference type="EMBL" id="BAGZ01000008">
    <property type="protein sequence ID" value="GAB78015.1"/>
    <property type="molecule type" value="Genomic_DNA"/>
</dbReference>
<evidence type="ECO:0000313" key="4">
    <source>
        <dbReference type="Proteomes" id="UP000008495"/>
    </source>
</evidence>
<protein>
    <recommendedName>
        <fullName evidence="5">Septum formation initiator family protein</fullName>
    </recommendedName>
</protein>
<feature type="compositionally biased region" description="Low complexity" evidence="1">
    <location>
        <begin position="195"/>
        <end position="210"/>
    </location>
</feature>
<feature type="region of interest" description="Disordered" evidence="1">
    <location>
        <begin position="152"/>
        <end position="220"/>
    </location>
</feature>
<comment type="caution">
    <text evidence="3">The sequence shown here is derived from an EMBL/GenBank/DDBJ whole genome shotgun (WGS) entry which is preliminary data.</text>
</comment>
<keyword evidence="2" id="KW-0812">Transmembrane</keyword>
<keyword evidence="2" id="KW-1133">Transmembrane helix</keyword>
<accession>K6VRR7</accession>
<proteinExistence type="predicted"/>
<dbReference type="Proteomes" id="UP000008495">
    <property type="component" value="Unassembled WGS sequence"/>
</dbReference>
<gene>
    <name evidence="3" type="ORF">AUCHE_08_02590</name>
</gene>
<evidence type="ECO:0008006" key="5">
    <source>
        <dbReference type="Google" id="ProtNLM"/>
    </source>
</evidence>
<dbReference type="AlphaFoldDB" id="K6VRR7"/>
<evidence type="ECO:0000256" key="1">
    <source>
        <dbReference type="SAM" id="MobiDB-lite"/>
    </source>
</evidence>
<keyword evidence="4" id="KW-1185">Reference proteome</keyword>